<reference evidence="2 3" key="1">
    <citation type="submission" date="2018-10" db="EMBL/GenBank/DDBJ databases">
        <title>Ulvibacterium marinum gen. nov., sp. nov., a novel marine bacterium of the family Flavobacteriaceae, isolated from a culture of the green alga Ulva prolifera.</title>
        <authorList>
            <person name="Zhang Z."/>
        </authorList>
    </citation>
    <scope>NUCLEOTIDE SEQUENCE [LARGE SCALE GENOMIC DNA]</scope>
    <source>
        <strain evidence="2 3">CCMM003</strain>
    </source>
</reference>
<comment type="caution">
    <text evidence="2">The sequence shown here is derived from an EMBL/GenBank/DDBJ whole genome shotgun (WGS) entry which is preliminary data.</text>
</comment>
<evidence type="ECO:0000256" key="1">
    <source>
        <dbReference type="SAM" id="Phobius"/>
    </source>
</evidence>
<dbReference type="EMBL" id="RBCJ01000003">
    <property type="protein sequence ID" value="RKN79534.1"/>
    <property type="molecule type" value="Genomic_DNA"/>
</dbReference>
<accession>A0A3B0C5V5</accession>
<dbReference type="AlphaFoldDB" id="A0A3B0C5V5"/>
<keyword evidence="1" id="KW-0812">Transmembrane</keyword>
<keyword evidence="1" id="KW-0472">Membrane</keyword>
<keyword evidence="3" id="KW-1185">Reference proteome</keyword>
<evidence type="ECO:0000313" key="2">
    <source>
        <dbReference type="EMBL" id="RKN79534.1"/>
    </source>
</evidence>
<evidence type="ECO:0000313" key="3">
    <source>
        <dbReference type="Proteomes" id="UP000276603"/>
    </source>
</evidence>
<sequence length="103" mass="11622">MYTNRKKLNLPYFLPAIWDETKGPIDHISRAVSNRTGLLLFFACFLMFSLSVEAQCAMCRAVLESEGNKSTAEGINNGIVYLMAIPYVLVGVLFYFVYKKIKG</sequence>
<proteinExistence type="predicted"/>
<organism evidence="2 3">
    <name type="scientific">Ulvibacterium marinum</name>
    <dbReference type="NCBI Taxonomy" id="2419782"/>
    <lineage>
        <taxon>Bacteria</taxon>
        <taxon>Pseudomonadati</taxon>
        <taxon>Bacteroidota</taxon>
        <taxon>Flavobacteriia</taxon>
        <taxon>Flavobacteriales</taxon>
        <taxon>Flavobacteriaceae</taxon>
        <taxon>Ulvibacterium</taxon>
    </lineage>
</organism>
<feature type="transmembrane region" description="Helical" evidence="1">
    <location>
        <begin position="38"/>
        <end position="63"/>
    </location>
</feature>
<protein>
    <submittedName>
        <fullName evidence="2">Uncharacterized protein</fullName>
    </submittedName>
</protein>
<keyword evidence="1" id="KW-1133">Transmembrane helix</keyword>
<gene>
    <name evidence="2" type="ORF">D7Z94_14605</name>
</gene>
<name>A0A3B0C5V5_9FLAO</name>
<feature type="transmembrane region" description="Helical" evidence="1">
    <location>
        <begin position="78"/>
        <end position="98"/>
    </location>
</feature>
<dbReference type="Proteomes" id="UP000276603">
    <property type="component" value="Unassembled WGS sequence"/>
</dbReference>